<protein>
    <submittedName>
        <fullName evidence="2">Uncharacterized protein</fullName>
    </submittedName>
</protein>
<evidence type="ECO:0000256" key="1">
    <source>
        <dbReference type="SAM" id="MobiDB-lite"/>
    </source>
</evidence>
<proteinExistence type="predicted"/>
<feature type="compositionally biased region" description="Acidic residues" evidence="1">
    <location>
        <begin position="186"/>
        <end position="197"/>
    </location>
</feature>
<evidence type="ECO:0000313" key="2">
    <source>
        <dbReference type="EMBL" id="TFY79382.1"/>
    </source>
</evidence>
<reference evidence="2 3" key="1">
    <citation type="submission" date="2019-02" db="EMBL/GenBank/DDBJ databases">
        <title>Genome sequencing of the rare red list fungi Hericium alpestre (H. flagellum).</title>
        <authorList>
            <person name="Buettner E."/>
            <person name="Kellner H."/>
        </authorList>
    </citation>
    <scope>NUCLEOTIDE SEQUENCE [LARGE SCALE GENOMIC DNA]</scope>
    <source>
        <strain evidence="2 3">DSM 108284</strain>
    </source>
</reference>
<dbReference type="Proteomes" id="UP000298061">
    <property type="component" value="Unassembled WGS sequence"/>
</dbReference>
<sequence length="287" mass="32144">MITWHRTAKTLASSPPKSNLRPPPLAPARLPLHAAALPITPPATRTQAFDPQTPSAASTISSEQILDPRDFFSTRIPDGVHIAYRVEVDGDKRVLPPKILLRRIVLLKENKGGGDEPSHRSVEAYEQVLEQARHAYAEDKSIGMLGALVCVGRYWTYCEWFMPDQKPLPTVSEAKDGTYQQTPEPGGEDDDPDDSSDLDASMPTEFLEPLFGDNQYLDVLDPNTPEALKMIVDRVIGRNLDIWYPEVSSYGRVAYSCLRVAYSSSPRLIRHKYQRWKAEIQDGGCNR</sequence>
<comment type="caution">
    <text evidence="2">The sequence shown here is derived from an EMBL/GenBank/DDBJ whole genome shotgun (WGS) entry which is preliminary data.</text>
</comment>
<dbReference type="STRING" id="135208.A0A4Y9ZX43"/>
<feature type="region of interest" description="Disordered" evidence="1">
    <location>
        <begin position="169"/>
        <end position="201"/>
    </location>
</feature>
<dbReference type="EMBL" id="SFCI01000511">
    <property type="protein sequence ID" value="TFY79382.1"/>
    <property type="molecule type" value="Genomic_DNA"/>
</dbReference>
<accession>A0A4Y9ZX43</accession>
<organism evidence="2 3">
    <name type="scientific">Hericium alpestre</name>
    <dbReference type="NCBI Taxonomy" id="135208"/>
    <lineage>
        <taxon>Eukaryota</taxon>
        <taxon>Fungi</taxon>
        <taxon>Dikarya</taxon>
        <taxon>Basidiomycota</taxon>
        <taxon>Agaricomycotina</taxon>
        <taxon>Agaricomycetes</taxon>
        <taxon>Russulales</taxon>
        <taxon>Hericiaceae</taxon>
        <taxon>Hericium</taxon>
    </lineage>
</organism>
<feature type="region of interest" description="Disordered" evidence="1">
    <location>
        <begin position="1"/>
        <end position="27"/>
    </location>
</feature>
<gene>
    <name evidence="2" type="ORF">EWM64_g4630</name>
</gene>
<evidence type="ECO:0000313" key="3">
    <source>
        <dbReference type="Proteomes" id="UP000298061"/>
    </source>
</evidence>
<name>A0A4Y9ZX43_9AGAM</name>
<dbReference type="AlphaFoldDB" id="A0A4Y9ZX43"/>
<keyword evidence="3" id="KW-1185">Reference proteome</keyword>